<gene>
    <name evidence="1" type="ORF">FAA86_16210</name>
</gene>
<dbReference type="EMBL" id="STGU01000009">
    <property type="protein sequence ID" value="THV34001.1"/>
    <property type="molecule type" value="Genomic_DNA"/>
</dbReference>
<accession>A0A4S8PUD9</accession>
<dbReference type="Proteomes" id="UP000307378">
    <property type="component" value="Unassembled WGS sequence"/>
</dbReference>
<evidence type="ECO:0000313" key="1">
    <source>
        <dbReference type="EMBL" id="THV34001.1"/>
    </source>
</evidence>
<dbReference type="InterPro" id="IPR038296">
    <property type="entry name" value="ParD_sf"/>
</dbReference>
<proteinExistence type="predicted"/>
<dbReference type="AlphaFoldDB" id="A0A4S8PUD9"/>
<reference evidence="1 2" key="1">
    <citation type="submission" date="2019-04" db="EMBL/GenBank/DDBJ databases">
        <title>genome sequence of strain W3.</title>
        <authorList>
            <person name="Gao J."/>
            <person name="Sun J."/>
        </authorList>
    </citation>
    <scope>NUCLEOTIDE SEQUENCE [LARGE SCALE GENOMIC DNA]</scope>
    <source>
        <strain evidence="1 2">W3</strain>
    </source>
</reference>
<evidence type="ECO:0000313" key="2">
    <source>
        <dbReference type="Proteomes" id="UP000307378"/>
    </source>
</evidence>
<dbReference type="RefSeq" id="WP_136542235.1">
    <property type="nucleotide sequence ID" value="NZ_STGU01000009.1"/>
</dbReference>
<name>A0A4S8PUD9_9HYPH</name>
<sequence length="88" mass="9913">MTISLKLDDDDRERIERQLASGRFADASAVVSAGLELLDELDGARDCWLDVEIPARFADAEQNPDRLISGDEVFARLEARHRSRVSNR</sequence>
<protein>
    <submittedName>
        <fullName evidence="1">Type II toxin-antitoxin system ParD family antitoxin</fullName>
    </submittedName>
</protein>
<comment type="caution">
    <text evidence="1">The sequence shown here is derived from an EMBL/GenBank/DDBJ whole genome shotgun (WGS) entry which is preliminary data.</text>
</comment>
<organism evidence="1 2">
    <name type="scientific">Rhizobium rosettiformans W3</name>
    <dbReference type="NCBI Taxonomy" id="538378"/>
    <lineage>
        <taxon>Bacteria</taxon>
        <taxon>Pseudomonadati</taxon>
        <taxon>Pseudomonadota</taxon>
        <taxon>Alphaproteobacteria</taxon>
        <taxon>Hyphomicrobiales</taxon>
        <taxon>Rhizobiaceae</taxon>
        <taxon>Rhizobium/Agrobacterium group</taxon>
        <taxon>Rhizobium</taxon>
    </lineage>
</organism>
<dbReference type="Gene3D" id="6.10.10.120">
    <property type="entry name" value="Antitoxin ParD1-like"/>
    <property type="match status" value="1"/>
</dbReference>